<feature type="transmembrane region" description="Helical" evidence="1">
    <location>
        <begin position="240"/>
        <end position="256"/>
    </location>
</feature>
<keyword evidence="1" id="KW-0472">Membrane</keyword>
<proteinExistence type="predicted"/>
<feature type="transmembrane region" description="Helical" evidence="1">
    <location>
        <begin position="21"/>
        <end position="40"/>
    </location>
</feature>
<feature type="transmembrane region" description="Helical" evidence="1">
    <location>
        <begin position="335"/>
        <end position="355"/>
    </location>
</feature>
<dbReference type="AlphaFoldDB" id="A0A2S7KBA8"/>
<comment type="caution">
    <text evidence="2">The sequence shown here is derived from an EMBL/GenBank/DDBJ whole genome shotgun (WGS) entry which is preliminary data.</text>
</comment>
<keyword evidence="1" id="KW-1133">Transmembrane helix</keyword>
<feature type="transmembrane region" description="Helical" evidence="1">
    <location>
        <begin position="110"/>
        <end position="132"/>
    </location>
</feature>
<evidence type="ECO:0000313" key="2">
    <source>
        <dbReference type="EMBL" id="PQA89792.1"/>
    </source>
</evidence>
<evidence type="ECO:0000313" key="3">
    <source>
        <dbReference type="Proteomes" id="UP000239504"/>
    </source>
</evidence>
<accession>A0A2S7KBA8</accession>
<dbReference type="OrthoDB" id="9770040at2"/>
<dbReference type="InterPro" id="IPR010266">
    <property type="entry name" value="NnrS"/>
</dbReference>
<feature type="transmembrane region" description="Helical" evidence="1">
    <location>
        <begin position="268"/>
        <end position="294"/>
    </location>
</feature>
<feature type="transmembrane region" description="Helical" evidence="1">
    <location>
        <begin position="176"/>
        <end position="194"/>
    </location>
</feature>
<keyword evidence="3" id="KW-1185">Reference proteome</keyword>
<organism evidence="2 3">
    <name type="scientific">Hyphococcus luteus</name>
    <dbReference type="NCBI Taxonomy" id="2058213"/>
    <lineage>
        <taxon>Bacteria</taxon>
        <taxon>Pseudomonadati</taxon>
        <taxon>Pseudomonadota</taxon>
        <taxon>Alphaproteobacteria</taxon>
        <taxon>Parvularculales</taxon>
        <taxon>Parvularculaceae</taxon>
        <taxon>Hyphococcus</taxon>
    </lineage>
</organism>
<dbReference type="Proteomes" id="UP000239504">
    <property type="component" value="Unassembled WGS sequence"/>
</dbReference>
<keyword evidence="1" id="KW-0812">Transmembrane</keyword>
<dbReference type="Pfam" id="PF05940">
    <property type="entry name" value="NnrS"/>
    <property type="match status" value="1"/>
</dbReference>
<feature type="transmembrane region" description="Helical" evidence="1">
    <location>
        <begin position="144"/>
        <end position="164"/>
    </location>
</feature>
<evidence type="ECO:0000256" key="1">
    <source>
        <dbReference type="SAM" id="Phobius"/>
    </source>
</evidence>
<gene>
    <name evidence="2" type="ORF">CW354_02310</name>
</gene>
<reference evidence="2 3" key="1">
    <citation type="submission" date="2017-12" db="EMBL/GenBank/DDBJ databases">
        <authorList>
            <person name="Hurst M.R.H."/>
        </authorList>
    </citation>
    <scope>NUCLEOTIDE SEQUENCE [LARGE SCALE GENOMIC DNA]</scope>
    <source>
        <strain evidence="2 3">SY-3-19</strain>
    </source>
</reference>
<name>A0A2S7KBA8_9PROT</name>
<feature type="transmembrane region" description="Helical" evidence="1">
    <location>
        <begin position="300"/>
        <end position="323"/>
    </location>
</feature>
<feature type="transmembrane region" description="Helical" evidence="1">
    <location>
        <begin position="215"/>
        <end position="234"/>
    </location>
</feature>
<sequence>MLAARKDYSGPALFSYGFRPFFFFGAVWAALSVPYWIYIYSTGAGVVGLMSAPEWHVHELLYGYLAAIIAGFLLTAVPNWTGRLPVLGVRLMLLFALWAAGRVAMLASGIIGSVAAGGVDSLFLISLAAMMWREVIAGKNIRNIPVCVMATLLAFTNIGFHASVLGSAFHEFIEHLAIGVIALLITLIGGRIVPSFTRNWLAQRGETDLPAQAGLFDNMALGAAGLALLGWSFMPGSETTGFLLILASVIHWVRLARWRGWKTGREPLVLILHIGYAWLPASFLLMGIAAFAPATVPPHAAMHALTAGAMGTMTLAVMTRATLGHTGRDRTADIWTTAIYLLVVTGALMRVAAPFLLAQTYLLALMISALLWSGAFALFAIRYGPMLWES</sequence>
<feature type="transmembrane region" description="Helical" evidence="1">
    <location>
        <begin position="361"/>
        <end position="381"/>
    </location>
</feature>
<feature type="transmembrane region" description="Helical" evidence="1">
    <location>
        <begin position="84"/>
        <end position="104"/>
    </location>
</feature>
<feature type="transmembrane region" description="Helical" evidence="1">
    <location>
        <begin position="60"/>
        <end position="77"/>
    </location>
</feature>
<protein>
    <submittedName>
        <fullName evidence="2">NnrS family protein</fullName>
    </submittedName>
</protein>
<dbReference type="EMBL" id="PJCH01000001">
    <property type="protein sequence ID" value="PQA89792.1"/>
    <property type="molecule type" value="Genomic_DNA"/>
</dbReference>